<evidence type="ECO:0000259" key="4">
    <source>
        <dbReference type="PROSITE" id="PS51462"/>
    </source>
</evidence>
<dbReference type="PROSITE" id="PS51462">
    <property type="entry name" value="NUDIX"/>
    <property type="match status" value="1"/>
</dbReference>
<dbReference type="Pfam" id="PF00293">
    <property type="entry name" value="NUDIX"/>
    <property type="match status" value="1"/>
</dbReference>
<comment type="similarity">
    <text evidence="1 3">Belongs to the Nudix hydrolase family.</text>
</comment>
<proteinExistence type="inferred from homology"/>
<accession>A0ABY7AG59</accession>
<name>A0ABY7AG59_9FIRM</name>
<reference evidence="5" key="1">
    <citation type="submission" date="2022-11" db="EMBL/GenBank/DDBJ databases">
        <title>Lacrimispora xylanolytica sy1, complete genome.</title>
        <authorList>
            <person name="Choi S."/>
        </authorList>
    </citation>
    <scope>NUCLEOTIDE SEQUENCE</scope>
    <source>
        <strain evidence="5">Sy1</strain>
    </source>
</reference>
<keyword evidence="2 3" id="KW-0378">Hydrolase</keyword>
<dbReference type="CDD" id="cd02883">
    <property type="entry name" value="NUDIX_Hydrolase"/>
    <property type="match status" value="1"/>
</dbReference>
<dbReference type="Proteomes" id="UP001163115">
    <property type="component" value="Chromosome"/>
</dbReference>
<dbReference type="RefSeq" id="WP_268115590.1">
    <property type="nucleotide sequence ID" value="NZ_CP113524.1"/>
</dbReference>
<dbReference type="Gene3D" id="3.90.79.10">
    <property type="entry name" value="Nucleoside Triphosphate Pyrophosphohydrolase"/>
    <property type="match status" value="1"/>
</dbReference>
<evidence type="ECO:0000256" key="2">
    <source>
        <dbReference type="ARBA" id="ARBA00022801"/>
    </source>
</evidence>
<dbReference type="InterPro" id="IPR020476">
    <property type="entry name" value="Nudix_hydrolase"/>
</dbReference>
<feature type="domain" description="Nudix hydrolase" evidence="4">
    <location>
        <begin position="17"/>
        <end position="151"/>
    </location>
</feature>
<evidence type="ECO:0000313" key="6">
    <source>
        <dbReference type="Proteomes" id="UP001163115"/>
    </source>
</evidence>
<dbReference type="SUPFAM" id="SSF55811">
    <property type="entry name" value="Nudix"/>
    <property type="match status" value="1"/>
</dbReference>
<dbReference type="PRINTS" id="PR00502">
    <property type="entry name" value="NUDIXFAMILY"/>
</dbReference>
<protein>
    <submittedName>
        <fullName evidence="5">NUDIX domain-containing protein</fullName>
    </submittedName>
</protein>
<dbReference type="PANTHER" id="PTHR43736:SF1">
    <property type="entry name" value="DIHYDRONEOPTERIN TRIPHOSPHATE DIPHOSPHATASE"/>
    <property type="match status" value="1"/>
</dbReference>
<dbReference type="InterPro" id="IPR015797">
    <property type="entry name" value="NUDIX_hydrolase-like_dom_sf"/>
</dbReference>
<evidence type="ECO:0000256" key="3">
    <source>
        <dbReference type="RuleBase" id="RU003476"/>
    </source>
</evidence>
<sequence>MKLTIDLKNYEPGNPVSKRTAARGIIRRGEDWLMIFSKYGDYKFPGGGMENGESLEETLIREVKEETGYQVIKESIRKYGQVLERRKGEGSSILEMDSYYYVCDIREEAGERNLDEYEKEYDYQIVWIPLKEALENNNRIIGKKECPWAAREAKVMELMIEKDS</sequence>
<evidence type="ECO:0000256" key="1">
    <source>
        <dbReference type="ARBA" id="ARBA00005582"/>
    </source>
</evidence>
<dbReference type="PROSITE" id="PS00893">
    <property type="entry name" value="NUDIX_BOX"/>
    <property type="match status" value="1"/>
</dbReference>
<dbReference type="EMBL" id="CP113524">
    <property type="protein sequence ID" value="WAJ24507.1"/>
    <property type="molecule type" value="Genomic_DNA"/>
</dbReference>
<dbReference type="PANTHER" id="PTHR43736">
    <property type="entry name" value="ADP-RIBOSE PYROPHOSPHATASE"/>
    <property type="match status" value="1"/>
</dbReference>
<gene>
    <name evidence="5" type="ORF">OW255_02975</name>
</gene>
<evidence type="ECO:0000313" key="5">
    <source>
        <dbReference type="EMBL" id="WAJ24507.1"/>
    </source>
</evidence>
<keyword evidence="6" id="KW-1185">Reference proteome</keyword>
<dbReference type="InterPro" id="IPR000086">
    <property type="entry name" value="NUDIX_hydrolase_dom"/>
</dbReference>
<organism evidence="5 6">
    <name type="scientific">Lacrimispora xylanolytica</name>
    <dbReference type="NCBI Taxonomy" id="29375"/>
    <lineage>
        <taxon>Bacteria</taxon>
        <taxon>Bacillati</taxon>
        <taxon>Bacillota</taxon>
        <taxon>Clostridia</taxon>
        <taxon>Lachnospirales</taxon>
        <taxon>Lachnospiraceae</taxon>
        <taxon>Lacrimispora</taxon>
    </lineage>
</organism>
<dbReference type="InterPro" id="IPR020084">
    <property type="entry name" value="NUDIX_hydrolase_CS"/>
</dbReference>